<evidence type="ECO:0000259" key="1">
    <source>
        <dbReference type="SMART" id="SM00849"/>
    </source>
</evidence>
<dbReference type="EMBL" id="JBEXAC010000004">
    <property type="protein sequence ID" value="MET7001527.1"/>
    <property type="molecule type" value="Genomic_DNA"/>
</dbReference>
<gene>
    <name evidence="2" type="ORF">ABR189_29365</name>
</gene>
<keyword evidence="3" id="KW-1185">Reference proteome</keyword>
<dbReference type="SMART" id="SM00849">
    <property type="entry name" value="Lactamase_B"/>
    <property type="match status" value="1"/>
</dbReference>
<name>A0ABV2TFT6_9BACT</name>
<dbReference type="Proteomes" id="UP001549749">
    <property type="component" value="Unassembled WGS sequence"/>
</dbReference>
<reference evidence="2 3" key="1">
    <citation type="submission" date="2024-06" db="EMBL/GenBank/DDBJ databases">
        <title>Chitinophaga defluvii sp. nov., isolated from municipal sewage.</title>
        <authorList>
            <person name="Zhang L."/>
        </authorList>
    </citation>
    <scope>NUCLEOTIDE SEQUENCE [LARGE SCALE GENOMIC DNA]</scope>
    <source>
        <strain evidence="2 3">H8</strain>
    </source>
</reference>
<feature type="domain" description="Metallo-beta-lactamase" evidence="1">
    <location>
        <begin position="13"/>
        <end position="190"/>
    </location>
</feature>
<dbReference type="RefSeq" id="WP_354664099.1">
    <property type="nucleotide sequence ID" value="NZ_JBEXAC010000004.1"/>
</dbReference>
<comment type="caution">
    <text evidence="2">The sequence shown here is derived from an EMBL/GenBank/DDBJ whole genome shotgun (WGS) entry which is preliminary data.</text>
</comment>
<evidence type="ECO:0000313" key="3">
    <source>
        <dbReference type="Proteomes" id="UP001549749"/>
    </source>
</evidence>
<dbReference type="PANTHER" id="PTHR47619">
    <property type="entry name" value="METALLO-HYDROLASE YYCJ-RELATED"/>
    <property type="match status" value="1"/>
</dbReference>
<evidence type="ECO:0000313" key="2">
    <source>
        <dbReference type="EMBL" id="MET7001527.1"/>
    </source>
</evidence>
<dbReference type="InterPro" id="IPR036866">
    <property type="entry name" value="RibonucZ/Hydroxyglut_hydro"/>
</dbReference>
<accession>A0ABV2TFT6</accession>
<dbReference type="PANTHER" id="PTHR47619:SF1">
    <property type="entry name" value="EXODEOXYRIBONUCLEASE WALJ"/>
    <property type="match status" value="1"/>
</dbReference>
<proteinExistence type="predicted"/>
<organism evidence="2 3">
    <name type="scientific">Chitinophaga defluvii</name>
    <dbReference type="NCBI Taxonomy" id="3163343"/>
    <lineage>
        <taxon>Bacteria</taxon>
        <taxon>Pseudomonadati</taxon>
        <taxon>Bacteroidota</taxon>
        <taxon>Chitinophagia</taxon>
        <taxon>Chitinophagales</taxon>
        <taxon>Chitinophagaceae</taxon>
        <taxon>Chitinophaga</taxon>
    </lineage>
</organism>
<dbReference type="InterPro" id="IPR001279">
    <property type="entry name" value="Metallo-B-lactamas"/>
</dbReference>
<dbReference type="InterPro" id="IPR052533">
    <property type="entry name" value="WalJ/YycJ-like"/>
</dbReference>
<dbReference type="SUPFAM" id="SSF56281">
    <property type="entry name" value="Metallo-hydrolase/oxidoreductase"/>
    <property type="match status" value="1"/>
</dbReference>
<dbReference type="Pfam" id="PF12706">
    <property type="entry name" value="Lactamase_B_2"/>
    <property type="match status" value="1"/>
</dbReference>
<protein>
    <submittedName>
        <fullName evidence="2">MBL fold metallo-hydrolase</fullName>
    </submittedName>
</protein>
<dbReference type="Gene3D" id="3.60.15.10">
    <property type="entry name" value="Ribonuclease Z/Hydroxyacylglutathione hydrolase-like"/>
    <property type="match status" value="1"/>
</dbReference>
<sequence length="255" mass="28515">MSLFIASLNSGSNGNCYYIGNDQEAVLIDAGISCRETEKRMRRLGLSMQQVKAIFISHEHSDHIRGVAVLAKKYQLPVYITAGTLLHGGLILHEHLVTAFRAYEPVYIGGLAVTAFPKEHDAAEPHSFIITGNTINIGVFTDIGISCEHVIRHFQQCHAAFLEANYDEVMLEQGRYPYYLKNRIRGGKGHLSNTQALELFKTHRPAFMSHLLLSHLSQDNNNPSLVQELFDQHANGIKIVVASRMQETAVYQISI</sequence>